<dbReference type="Proteomes" id="UP000006820">
    <property type="component" value="Chromosome"/>
</dbReference>
<keyword evidence="1" id="KW-1133">Transmembrane helix</keyword>
<reference evidence="2 3" key="1">
    <citation type="journal article" date="2004" name="Proc. Natl. Acad. Sci. U.S.A.">
        <title>The complete genomic sequence of Nocardia farcinica IFM 10152.</title>
        <authorList>
            <person name="Ishikawa J."/>
            <person name="Yamashita A."/>
            <person name="Mikami Y."/>
            <person name="Hoshino Y."/>
            <person name="Kurita H."/>
            <person name="Hotta K."/>
            <person name="Shiba T."/>
            <person name="Hattori M."/>
        </authorList>
    </citation>
    <scope>NUCLEOTIDE SEQUENCE [LARGE SCALE GENOMIC DNA]</scope>
    <source>
        <strain evidence="2 3">IFM 10152</strain>
    </source>
</reference>
<feature type="transmembrane region" description="Helical" evidence="1">
    <location>
        <begin position="12"/>
        <end position="30"/>
    </location>
</feature>
<proteinExistence type="predicted"/>
<sequence>MPASLGGVRWWKAIGLAGAAGVVATGVLVVRGERRRRAYTPDQVREQLHVRYAQVVAAESAETTPAAAVPGPRAWVGRRMARGRRLAERIAKRRGK</sequence>
<dbReference type="AlphaFoldDB" id="Q5YY23"/>
<dbReference type="KEGG" id="nfa:NFA_20720"/>
<name>Q5YY23_NOCFA</name>
<keyword evidence="1" id="KW-0812">Transmembrane</keyword>
<evidence type="ECO:0000313" key="2">
    <source>
        <dbReference type="EMBL" id="BAD56918.1"/>
    </source>
</evidence>
<gene>
    <name evidence="2" type="ordered locus">NFA_20720</name>
</gene>
<dbReference type="STRING" id="247156.NFA_20720"/>
<evidence type="ECO:0000313" key="3">
    <source>
        <dbReference type="Proteomes" id="UP000006820"/>
    </source>
</evidence>
<dbReference type="eggNOG" id="ENOG5033C84">
    <property type="taxonomic scope" value="Bacteria"/>
</dbReference>
<keyword evidence="1" id="KW-0472">Membrane</keyword>
<accession>Q5YY23</accession>
<dbReference type="HOGENOM" id="CLU_176973_0_0_11"/>
<organism evidence="2 3">
    <name type="scientific">Nocardia farcinica (strain IFM 10152)</name>
    <dbReference type="NCBI Taxonomy" id="247156"/>
    <lineage>
        <taxon>Bacteria</taxon>
        <taxon>Bacillati</taxon>
        <taxon>Actinomycetota</taxon>
        <taxon>Actinomycetes</taxon>
        <taxon>Mycobacteriales</taxon>
        <taxon>Nocardiaceae</taxon>
        <taxon>Nocardia</taxon>
    </lineage>
</organism>
<dbReference type="EMBL" id="AP006618">
    <property type="protein sequence ID" value="BAD56918.1"/>
    <property type="molecule type" value="Genomic_DNA"/>
</dbReference>
<keyword evidence="3" id="KW-1185">Reference proteome</keyword>
<evidence type="ECO:0000256" key="1">
    <source>
        <dbReference type="SAM" id="Phobius"/>
    </source>
</evidence>
<protein>
    <submittedName>
        <fullName evidence="2">Uncharacterized protein</fullName>
    </submittedName>
</protein>